<dbReference type="EMBL" id="CAADJE010000044">
    <property type="protein sequence ID" value="VFS93991.1"/>
    <property type="molecule type" value="Genomic_DNA"/>
</dbReference>
<keyword evidence="1" id="KW-0697">Rotamase</keyword>
<dbReference type="InterPro" id="IPR008880">
    <property type="entry name" value="Trigger_fac_C"/>
</dbReference>
<accession>A0A485DBF1</accession>
<evidence type="ECO:0000313" key="5">
    <source>
        <dbReference type="Proteomes" id="UP000345637"/>
    </source>
</evidence>
<name>A0A485DBF1_RAOPL</name>
<evidence type="ECO:0000256" key="1">
    <source>
        <dbReference type="ARBA" id="ARBA00023110"/>
    </source>
</evidence>
<dbReference type="EC" id="5.2.1.8" evidence="4"/>
<dbReference type="GO" id="GO:0006457">
    <property type="term" value="P:protein folding"/>
    <property type="evidence" value="ECO:0007669"/>
    <property type="project" value="InterPro"/>
</dbReference>
<evidence type="ECO:0000259" key="3">
    <source>
        <dbReference type="Pfam" id="PF05698"/>
    </source>
</evidence>
<dbReference type="AlphaFoldDB" id="A0A485DBF1"/>
<dbReference type="Pfam" id="PF05698">
    <property type="entry name" value="Trigger_C"/>
    <property type="match status" value="1"/>
</dbReference>
<evidence type="ECO:0000256" key="2">
    <source>
        <dbReference type="ARBA" id="ARBA00023235"/>
    </source>
</evidence>
<proteinExistence type="predicted"/>
<dbReference type="InterPro" id="IPR037041">
    <property type="entry name" value="Trigger_fac_C_sf"/>
</dbReference>
<dbReference type="Proteomes" id="UP000345637">
    <property type="component" value="Unassembled WGS sequence"/>
</dbReference>
<dbReference type="GO" id="GO:0015031">
    <property type="term" value="P:protein transport"/>
    <property type="evidence" value="ECO:0007669"/>
    <property type="project" value="InterPro"/>
</dbReference>
<sequence length="52" mass="5675">MDRELKGAVRNRVKSQAIEGLVKANDIDVPAALIDSEIDRSASSGCSAFRWQ</sequence>
<reference evidence="4 5" key="1">
    <citation type="submission" date="2019-03" db="EMBL/GenBank/DDBJ databases">
        <authorList>
            <consortium name="Pathogen Informatics"/>
        </authorList>
    </citation>
    <scope>NUCLEOTIDE SEQUENCE [LARGE SCALE GENOMIC DNA]</scope>
    <source>
        <strain evidence="4 5">NCTC12998</strain>
    </source>
</reference>
<dbReference type="SUPFAM" id="SSF109998">
    <property type="entry name" value="Triger factor/SurA peptide-binding domain-like"/>
    <property type="match status" value="1"/>
</dbReference>
<organism evidence="4 5">
    <name type="scientific">Raoultella planticola</name>
    <name type="common">Klebsiella planticola</name>
    <dbReference type="NCBI Taxonomy" id="575"/>
    <lineage>
        <taxon>Bacteria</taxon>
        <taxon>Pseudomonadati</taxon>
        <taxon>Pseudomonadota</taxon>
        <taxon>Gammaproteobacteria</taxon>
        <taxon>Enterobacterales</taxon>
        <taxon>Enterobacteriaceae</taxon>
        <taxon>Klebsiella/Raoultella group</taxon>
        <taxon>Raoultella</taxon>
    </lineage>
</organism>
<gene>
    <name evidence="4" type="primary">tig_4</name>
    <name evidence="4" type="ORF">NCTC12998_07782</name>
</gene>
<feature type="domain" description="Trigger factor C-terminal" evidence="3">
    <location>
        <begin position="2"/>
        <end position="42"/>
    </location>
</feature>
<protein>
    <submittedName>
        <fullName evidence="4">Trigger factor</fullName>
        <ecNumber evidence="4">5.2.1.8</ecNumber>
    </submittedName>
</protein>
<evidence type="ECO:0000313" key="4">
    <source>
        <dbReference type="EMBL" id="VFS93991.1"/>
    </source>
</evidence>
<dbReference type="GO" id="GO:0003755">
    <property type="term" value="F:peptidyl-prolyl cis-trans isomerase activity"/>
    <property type="evidence" value="ECO:0007669"/>
    <property type="project" value="UniProtKB-KW"/>
</dbReference>
<dbReference type="InterPro" id="IPR027304">
    <property type="entry name" value="Trigger_fact/SurA_dom_sf"/>
</dbReference>
<dbReference type="Gene3D" id="1.10.3120.10">
    <property type="entry name" value="Trigger factor, C-terminal domain"/>
    <property type="match status" value="1"/>
</dbReference>
<keyword evidence="2 4" id="KW-0413">Isomerase</keyword>